<organism evidence="1 2">
    <name type="scientific">Blepharisma stoltei</name>
    <dbReference type="NCBI Taxonomy" id="1481888"/>
    <lineage>
        <taxon>Eukaryota</taxon>
        <taxon>Sar</taxon>
        <taxon>Alveolata</taxon>
        <taxon>Ciliophora</taxon>
        <taxon>Postciliodesmatophora</taxon>
        <taxon>Heterotrichea</taxon>
        <taxon>Heterotrichida</taxon>
        <taxon>Blepharismidae</taxon>
        <taxon>Blepharisma</taxon>
    </lineage>
</organism>
<protein>
    <submittedName>
        <fullName evidence="1">Uncharacterized protein</fullName>
    </submittedName>
</protein>
<evidence type="ECO:0000313" key="1">
    <source>
        <dbReference type="EMBL" id="CAG9315445.1"/>
    </source>
</evidence>
<keyword evidence="2" id="KW-1185">Reference proteome</keyword>
<dbReference type="Proteomes" id="UP001162131">
    <property type="component" value="Unassembled WGS sequence"/>
</dbReference>
<proteinExistence type="predicted"/>
<sequence>MGLCMTKSITSGKVKISEIKKTYRLSDKDKKKLWKRKSINAPQLVISNNLLYKRRMLQIEKVQTQALMTACDSNSCSAIACSCIQCNELNLVRN</sequence>
<evidence type="ECO:0000313" key="2">
    <source>
        <dbReference type="Proteomes" id="UP001162131"/>
    </source>
</evidence>
<dbReference type="EMBL" id="CAJZBQ010000013">
    <property type="protein sequence ID" value="CAG9315445.1"/>
    <property type="molecule type" value="Genomic_DNA"/>
</dbReference>
<gene>
    <name evidence="1" type="ORF">BSTOLATCC_MIC13215</name>
</gene>
<name>A0AAU9IUM7_9CILI</name>
<dbReference type="AlphaFoldDB" id="A0AAU9IUM7"/>
<accession>A0AAU9IUM7</accession>
<reference evidence="1" key="1">
    <citation type="submission" date="2021-09" db="EMBL/GenBank/DDBJ databases">
        <authorList>
            <consortium name="AG Swart"/>
            <person name="Singh M."/>
            <person name="Singh A."/>
            <person name="Seah K."/>
            <person name="Emmerich C."/>
        </authorList>
    </citation>
    <scope>NUCLEOTIDE SEQUENCE</scope>
    <source>
        <strain evidence="1">ATCC30299</strain>
    </source>
</reference>
<comment type="caution">
    <text evidence="1">The sequence shown here is derived from an EMBL/GenBank/DDBJ whole genome shotgun (WGS) entry which is preliminary data.</text>
</comment>